<evidence type="ECO:0000256" key="2">
    <source>
        <dbReference type="PROSITE-ProRule" id="PRU00169"/>
    </source>
</evidence>
<dbReference type="PROSITE" id="PS51146">
    <property type="entry name" value="KAIC"/>
    <property type="match status" value="2"/>
</dbReference>
<comment type="caution">
    <text evidence="7">The sequence shown here is derived from an EMBL/GenBank/DDBJ whole genome shotgun (WGS) entry which is preliminary data.</text>
</comment>
<dbReference type="InterPro" id="IPR003594">
    <property type="entry name" value="HATPase_dom"/>
</dbReference>
<dbReference type="InterPro" id="IPR051347">
    <property type="entry name" value="Circadian_clock_KaiC-rel"/>
</dbReference>
<evidence type="ECO:0000259" key="5">
    <source>
        <dbReference type="PROSITE" id="PS50162"/>
    </source>
</evidence>
<dbReference type="EMBL" id="JAPDRN010000084">
    <property type="protein sequence ID" value="KAJ9626031.1"/>
    <property type="molecule type" value="Genomic_DNA"/>
</dbReference>
<dbReference type="GO" id="GO:0000155">
    <property type="term" value="F:phosphorelay sensor kinase activity"/>
    <property type="evidence" value="ECO:0007669"/>
    <property type="project" value="InterPro"/>
</dbReference>
<dbReference type="SMART" id="SM00382">
    <property type="entry name" value="AAA"/>
    <property type="match status" value="2"/>
</dbReference>
<dbReference type="InterPro" id="IPR011006">
    <property type="entry name" value="CheY-like_superfamily"/>
</dbReference>
<dbReference type="SMART" id="SM00448">
    <property type="entry name" value="REC"/>
    <property type="match status" value="1"/>
</dbReference>
<dbReference type="Pfam" id="PF06745">
    <property type="entry name" value="ATPase"/>
    <property type="match status" value="2"/>
</dbReference>
<dbReference type="CDD" id="cd00130">
    <property type="entry name" value="PAS"/>
    <property type="match status" value="1"/>
</dbReference>
<dbReference type="InterPro" id="IPR036097">
    <property type="entry name" value="HisK_dim/P_sf"/>
</dbReference>
<dbReference type="InterPro" id="IPR035965">
    <property type="entry name" value="PAS-like_dom_sf"/>
</dbReference>
<dbReference type="SUPFAM" id="SSF52540">
    <property type="entry name" value="P-loop containing nucleoside triphosphate hydrolases"/>
    <property type="match status" value="2"/>
</dbReference>
<keyword evidence="1 2" id="KW-0597">Phosphoprotein</keyword>
<dbReference type="GO" id="GO:0140664">
    <property type="term" value="F:ATP-dependent DNA damage sensor activity"/>
    <property type="evidence" value="ECO:0007669"/>
    <property type="project" value="InterPro"/>
</dbReference>
<dbReference type="SUPFAM" id="SSF55785">
    <property type="entry name" value="PYP-like sensor domain (PAS domain)"/>
    <property type="match status" value="1"/>
</dbReference>
<dbReference type="SMART" id="SM00091">
    <property type="entry name" value="PAS"/>
    <property type="match status" value="1"/>
</dbReference>
<accession>A0AA38XWI8</accession>
<dbReference type="Pfam" id="PF00512">
    <property type="entry name" value="HisKA"/>
    <property type="match status" value="1"/>
</dbReference>
<sequence length="1201" mass="130822">MFLNALVSVRWITQCVDRCADTLCPSYSKSMRARMRITTGIEGLDGILGGGFPQARVYLLEGPPGSGKTTLSLQFLLEGLQRGERCLYITLSETAEELREVASAHGWSLDGLHLFELGSAEGAMGNGRLQSVLHSWEMELDETVNLIMSKVDSIGPTRVVFDSLSELRLLAQDSLRYRRQILALKQFFAPKSATVILVDDLTSTGDERDGQLHSLCHGVLSLERLTLDFGPARRRMQVQKLRGVDFVAGYHDMVIRRGGVQIFPRLIASEHHGRFVGAPISSGVDEIDRLLGGGPLRGTSTLLTGPAGSGKTNVALQYVWAACERGERSCIFEFDERVGTLLARASALDIDLDKHLRSGMLEILQIDPAEVSPGEFSWNLRKSVEERNCRVLVIDSLNGYVTAMPQEKQLMLQLHEMLSYLNQKGVATFMINPQHGLVGTMSTGSLNVSYIADAVVLFRFFEAKGRIRKAISVIKNRGGAHEDTIRELKIDGRGITVSAALADFQGILTARRCWASPMSDSDDGGTVVRIVAPFGRDADSIASVLASAGLTTRIAPALEVLASQLDDRTGLVVVTQEAVARDSEVLLQVLQQQPTWSDIPFILLRSARSYRRSTREPLLPCSINVVEMDRPLGSMSLLSAVQGALRARAKQFVVRDQVTALADGRAALARSESELRLIADAMPVLIAFVDRALCFRFANRAYESWFELATGEVIGRQVREVIGETMWQQHRPAMEAALAGRDGVFEIVWPHHVYGRRDCEVRYSPRRNAEGRVDGFHVFVTDITAAKLALASSQQHAHALEAMVAERTRELEAQMAAREASDAALRQSQKMEAIGQLTGGIAHDFNNMLTGILSALDIVRLRLDMGRVDDLERFLDTATASAQRAAALTQRLLAFSRRQSLDARPVELNTLLVSVQHLLHSTLGEAVRIRAEPSPLPLHATLDANQFESALLNLAINARDAMPHGGDLTLRASAVSVREGQYTAVPAGDYAMVAVADTGAGMAPEVVERAFEPFFTTKPIGKGTGLGMSMVYGFMQQSGGHIAIQSNLGQGTTVLLFIPLSEAVVEDEPAASQPIRRGAGQSILVVEDDEQVRMLVTVVLEDLGYHAQVVGDADAAIPILASAQNIDLLVTDVGLPGLNGRQLAEIARQSRPALPILFMTGYAEKAQERAAFLDEGMAMIAKPFLLDEFSMAVRTAMPGGA</sequence>
<dbReference type="InterPro" id="IPR013656">
    <property type="entry name" value="PAS_4"/>
</dbReference>
<dbReference type="SUPFAM" id="SSF47384">
    <property type="entry name" value="Homodimeric domain of signal transducing histidine kinase"/>
    <property type="match status" value="1"/>
</dbReference>
<evidence type="ECO:0000313" key="7">
    <source>
        <dbReference type="EMBL" id="KAJ9626031.1"/>
    </source>
</evidence>
<name>A0AA38XWI8_9EURO</name>
<reference evidence="7" key="1">
    <citation type="submission" date="2022-10" db="EMBL/GenBank/DDBJ databases">
        <title>Culturing micro-colonial fungi from biological soil crusts in the Mojave desert and describing Neophaeococcomyces mojavensis, and introducing the new genera and species Taxawa tesnikishii.</title>
        <authorList>
            <person name="Kurbessoian T."/>
            <person name="Stajich J.E."/>
        </authorList>
    </citation>
    <scope>NUCLEOTIDE SEQUENCE</scope>
    <source>
        <strain evidence="7">TK_35</strain>
    </source>
</reference>
<dbReference type="GO" id="GO:0006310">
    <property type="term" value="P:DNA recombination"/>
    <property type="evidence" value="ECO:0007669"/>
    <property type="project" value="UniProtKB-ARBA"/>
</dbReference>
<feature type="domain" description="KaiC" evidence="6">
    <location>
        <begin position="35"/>
        <end position="276"/>
    </location>
</feature>
<dbReference type="AlphaFoldDB" id="A0AA38XWI8"/>
<dbReference type="NCBIfam" id="TIGR00229">
    <property type="entry name" value="sensory_box"/>
    <property type="match status" value="1"/>
</dbReference>
<dbReference type="InterPro" id="IPR004358">
    <property type="entry name" value="Sig_transdc_His_kin-like_C"/>
</dbReference>
<dbReference type="InterPro" id="IPR005467">
    <property type="entry name" value="His_kinase_dom"/>
</dbReference>
<dbReference type="Pfam" id="PF00072">
    <property type="entry name" value="Response_reg"/>
    <property type="match status" value="1"/>
</dbReference>
<dbReference type="CDD" id="cd19488">
    <property type="entry name" value="KaiC-like_N"/>
    <property type="match status" value="1"/>
</dbReference>
<dbReference type="InterPro" id="IPR020588">
    <property type="entry name" value="RecA_ATP-bd"/>
</dbReference>
<evidence type="ECO:0000256" key="1">
    <source>
        <dbReference type="ARBA" id="ARBA00022553"/>
    </source>
</evidence>
<dbReference type="PROSITE" id="PS50162">
    <property type="entry name" value="RECA_2"/>
    <property type="match status" value="1"/>
</dbReference>
<dbReference type="InterPro" id="IPR003593">
    <property type="entry name" value="AAA+_ATPase"/>
</dbReference>
<evidence type="ECO:0000259" key="4">
    <source>
        <dbReference type="PROSITE" id="PS50110"/>
    </source>
</evidence>
<proteinExistence type="predicted"/>
<evidence type="ECO:0000259" key="6">
    <source>
        <dbReference type="PROSITE" id="PS51146"/>
    </source>
</evidence>
<dbReference type="PRINTS" id="PR00344">
    <property type="entry name" value="BCTRLSENSOR"/>
</dbReference>
<dbReference type="Gene3D" id="3.30.565.10">
    <property type="entry name" value="Histidine kinase-like ATPase, C-terminal domain"/>
    <property type="match status" value="1"/>
</dbReference>
<dbReference type="Pfam" id="PF02518">
    <property type="entry name" value="HATPase_c"/>
    <property type="match status" value="1"/>
</dbReference>
<dbReference type="InterPro" id="IPR001789">
    <property type="entry name" value="Sig_transdc_resp-reg_receiver"/>
</dbReference>
<dbReference type="Gene3D" id="3.40.50.2300">
    <property type="match status" value="1"/>
</dbReference>
<dbReference type="Gene3D" id="3.30.450.20">
    <property type="entry name" value="PAS domain"/>
    <property type="match status" value="1"/>
</dbReference>
<evidence type="ECO:0008006" key="8">
    <source>
        <dbReference type="Google" id="ProtNLM"/>
    </source>
</evidence>
<dbReference type="GO" id="GO:0003677">
    <property type="term" value="F:DNA binding"/>
    <property type="evidence" value="ECO:0007669"/>
    <property type="project" value="InterPro"/>
</dbReference>
<dbReference type="SUPFAM" id="SSF55874">
    <property type="entry name" value="ATPase domain of HSP90 chaperone/DNA topoisomerase II/histidine kinase"/>
    <property type="match status" value="1"/>
</dbReference>
<dbReference type="InterPro" id="IPR014774">
    <property type="entry name" value="KaiC-like_dom"/>
</dbReference>
<dbReference type="InterPro" id="IPR003661">
    <property type="entry name" value="HisK_dim/P_dom"/>
</dbReference>
<organism evidence="7">
    <name type="scientific">Knufia peltigerae</name>
    <dbReference type="NCBI Taxonomy" id="1002370"/>
    <lineage>
        <taxon>Eukaryota</taxon>
        <taxon>Fungi</taxon>
        <taxon>Dikarya</taxon>
        <taxon>Ascomycota</taxon>
        <taxon>Pezizomycotina</taxon>
        <taxon>Eurotiomycetes</taxon>
        <taxon>Chaetothyriomycetidae</taxon>
        <taxon>Chaetothyriales</taxon>
        <taxon>Trichomeriaceae</taxon>
        <taxon>Knufia</taxon>
    </lineage>
</organism>
<dbReference type="Gene3D" id="3.40.50.300">
    <property type="entry name" value="P-loop containing nucleotide triphosphate hydrolases"/>
    <property type="match status" value="2"/>
</dbReference>
<feature type="domain" description="RecA family profile 1" evidence="5">
    <location>
        <begin position="33"/>
        <end position="99"/>
    </location>
</feature>
<dbReference type="GO" id="GO:0005524">
    <property type="term" value="F:ATP binding"/>
    <property type="evidence" value="ECO:0007669"/>
    <property type="project" value="InterPro"/>
</dbReference>
<dbReference type="SUPFAM" id="SSF52172">
    <property type="entry name" value="CheY-like"/>
    <property type="match status" value="1"/>
</dbReference>
<dbReference type="SMART" id="SM00387">
    <property type="entry name" value="HATPase_c"/>
    <property type="match status" value="1"/>
</dbReference>
<gene>
    <name evidence="7" type="ORF">H2204_010153</name>
</gene>
<dbReference type="GO" id="GO:0006281">
    <property type="term" value="P:DNA repair"/>
    <property type="evidence" value="ECO:0007669"/>
    <property type="project" value="InterPro"/>
</dbReference>
<dbReference type="PANTHER" id="PTHR42926:SF1">
    <property type="entry name" value="CIRCADIAN CLOCK OSCILLATOR PROTEIN KAIC 1"/>
    <property type="match status" value="1"/>
</dbReference>
<dbReference type="SMART" id="SM00388">
    <property type="entry name" value="HisKA"/>
    <property type="match status" value="1"/>
</dbReference>
<dbReference type="CDD" id="cd00082">
    <property type="entry name" value="HisKA"/>
    <property type="match status" value="1"/>
</dbReference>
<dbReference type="PANTHER" id="PTHR42926">
    <property type="match status" value="1"/>
</dbReference>
<dbReference type="InterPro" id="IPR036890">
    <property type="entry name" value="HATPase_C_sf"/>
</dbReference>
<feature type="domain" description="Response regulatory" evidence="4">
    <location>
        <begin position="1082"/>
        <end position="1197"/>
    </location>
</feature>
<dbReference type="InterPro" id="IPR000014">
    <property type="entry name" value="PAS"/>
</dbReference>
<protein>
    <recommendedName>
        <fullName evidence="8">Histidine kinase</fullName>
    </recommendedName>
</protein>
<dbReference type="Pfam" id="PF08448">
    <property type="entry name" value="PAS_4"/>
    <property type="match status" value="1"/>
</dbReference>
<dbReference type="InterPro" id="IPR027417">
    <property type="entry name" value="P-loop_NTPase"/>
</dbReference>
<evidence type="ECO:0000259" key="3">
    <source>
        <dbReference type="PROSITE" id="PS50109"/>
    </source>
</evidence>
<dbReference type="CDD" id="cd19487">
    <property type="entry name" value="KaiC-like_C"/>
    <property type="match status" value="1"/>
</dbReference>
<dbReference type="GO" id="GO:0061982">
    <property type="term" value="P:meiosis I cell cycle process"/>
    <property type="evidence" value="ECO:0007669"/>
    <property type="project" value="UniProtKB-ARBA"/>
</dbReference>
<feature type="domain" description="Histidine kinase" evidence="3">
    <location>
        <begin position="840"/>
        <end position="1062"/>
    </location>
</feature>
<dbReference type="PROSITE" id="PS50110">
    <property type="entry name" value="RESPONSE_REGULATORY"/>
    <property type="match status" value="1"/>
</dbReference>
<dbReference type="Gene3D" id="1.10.287.130">
    <property type="match status" value="1"/>
</dbReference>
<dbReference type="PROSITE" id="PS50109">
    <property type="entry name" value="HIS_KIN"/>
    <property type="match status" value="1"/>
</dbReference>
<dbReference type="InterPro" id="IPR010624">
    <property type="entry name" value="KaiC_dom"/>
</dbReference>
<feature type="domain" description="KaiC" evidence="6">
    <location>
        <begin position="278"/>
        <end position="511"/>
    </location>
</feature>
<feature type="modified residue" description="4-aspartylphosphate" evidence="2">
    <location>
        <position position="1132"/>
    </location>
</feature>